<dbReference type="InterPro" id="IPR052521">
    <property type="entry name" value="Cell_div_SPOR-domain"/>
</dbReference>
<dbReference type="Proteomes" id="UP000259273">
    <property type="component" value="Unassembled WGS sequence"/>
</dbReference>
<keyword evidence="2" id="KW-0812">Transmembrane</keyword>
<feature type="compositionally biased region" description="Acidic residues" evidence="1">
    <location>
        <begin position="70"/>
        <end position="83"/>
    </location>
</feature>
<dbReference type="Gene3D" id="3.30.70.1070">
    <property type="entry name" value="Sporulation related repeat"/>
    <property type="match status" value="1"/>
</dbReference>
<dbReference type="PANTHER" id="PTHR38687:SF1">
    <property type="entry name" value="CELL DIVISION PROTEIN DEDD"/>
    <property type="match status" value="1"/>
</dbReference>
<protein>
    <recommendedName>
        <fullName evidence="3">SPOR domain-containing protein</fullName>
    </recommendedName>
</protein>
<organism evidence="4 5">
    <name type="scientific">Haliea salexigens</name>
    <dbReference type="NCBI Taxonomy" id="287487"/>
    <lineage>
        <taxon>Bacteria</taxon>
        <taxon>Pseudomonadati</taxon>
        <taxon>Pseudomonadota</taxon>
        <taxon>Gammaproteobacteria</taxon>
        <taxon>Cellvibrionales</taxon>
        <taxon>Halieaceae</taxon>
        <taxon>Haliea</taxon>
    </lineage>
</organism>
<name>A0A3C1KQM2_9GAMM</name>
<feature type="region of interest" description="Disordered" evidence="1">
    <location>
        <begin position="37"/>
        <end position="137"/>
    </location>
</feature>
<dbReference type="InterPro" id="IPR007730">
    <property type="entry name" value="SPOR-like_dom"/>
</dbReference>
<proteinExistence type="predicted"/>
<feature type="domain" description="SPOR" evidence="3">
    <location>
        <begin position="142"/>
        <end position="221"/>
    </location>
</feature>
<feature type="transmembrane region" description="Helical" evidence="2">
    <location>
        <begin position="9"/>
        <end position="28"/>
    </location>
</feature>
<dbReference type="AlphaFoldDB" id="A0A3C1KQM2"/>
<dbReference type="Pfam" id="PF05036">
    <property type="entry name" value="SPOR"/>
    <property type="match status" value="1"/>
</dbReference>
<gene>
    <name evidence="4" type="ORF">DCP75_14325</name>
</gene>
<feature type="compositionally biased region" description="Basic and acidic residues" evidence="1">
    <location>
        <begin position="37"/>
        <end position="47"/>
    </location>
</feature>
<dbReference type="SUPFAM" id="SSF110997">
    <property type="entry name" value="Sporulation related repeat"/>
    <property type="match status" value="1"/>
</dbReference>
<dbReference type="InterPro" id="IPR036680">
    <property type="entry name" value="SPOR-like_sf"/>
</dbReference>
<dbReference type="GO" id="GO:0032153">
    <property type="term" value="C:cell division site"/>
    <property type="evidence" value="ECO:0007669"/>
    <property type="project" value="TreeGrafter"/>
</dbReference>
<feature type="compositionally biased region" description="Low complexity" evidence="1">
    <location>
        <begin position="87"/>
        <end position="96"/>
    </location>
</feature>
<sequence length="223" mass="24003">MNDILKQRLVGALILVALGVIFWPIIFVEPQSDGNIEDLRIPPRPEVDTTPIAAPDTSGMRGPPDASLDAPEDSEPLVDDDLGWSEPPAVAATPATESGGVEDARKAVSEAVIEEADAGRAPPPEPGETRQEAPEQPALDAQGVPIAWMLQVASVSSQDKAEALRQRLEAMGEKAWVDPVSVGGRTMYRVNVGPKFERARLDALRPEVDTEFGVKSLVRRYLP</sequence>
<evidence type="ECO:0000256" key="2">
    <source>
        <dbReference type="SAM" id="Phobius"/>
    </source>
</evidence>
<evidence type="ECO:0000259" key="3">
    <source>
        <dbReference type="PROSITE" id="PS51724"/>
    </source>
</evidence>
<comment type="caution">
    <text evidence="4">The sequence shown here is derived from an EMBL/GenBank/DDBJ whole genome shotgun (WGS) entry which is preliminary data.</text>
</comment>
<dbReference type="GO" id="GO:0032506">
    <property type="term" value="P:cytokinetic process"/>
    <property type="evidence" value="ECO:0007669"/>
    <property type="project" value="TreeGrafter"/>
</dbReference>
<dbReference type="STRING" id="1121937.GCA_000423125_01455"/>
<dbReference type="GO" id="GO:0030428">
    <property type="term" value="C:cell septum"/>
    <property type="evidence" value="ECO:0007669"/>
    <property type="project" value="TreeGrafter"/>
</dbReference>
<accession>A0A3C1KQM2</accession>
<dbReference type="GO" id="GO:0042834">
    <property type="term" value="F:peptidoglycan binding"/>
    <property type="evidence" value="ECO:0007669"/>
    <property type="project" value="InterPro"/>
</dbReference>
<keyword evidence="2" id="KW-0472">Membrane</keyword>
<reference evidence="4 5" key="1">
    <citation type="journal article" date="2018" name="Nat. Biotechnol.">
        <title>A standardized bacterial taxonomy based on genome phylogeny substantially revises the tree of life.</title>
        <authorList>
            <person name="Parks D.H."/>
            <person name="Chuvochina M."/>
            <person name="Waite D.W."/>
            <person name="Rinke C."/>
            <person name="Skarshewski A."/>
            <person name="Chaumeil P.A."/>
            <person name="Hugenholtz P."/>
        </authorList>
    </citation>
    <scope>NUCLEOTIDE SEQUENCE [LARGE SCALE GENOMIC DNA]</scope>
    <source>
        <strain evidence="4">UBA9158</strain>
    </source>
</reference>
<dbReference type="PROSITE" id="PS51724">
    <property type="entry name" value="SPOR"/>
    <property type="match status" value="1"/>
</dbReference>
<evidence type="ECO:0000313" key="4">
    <source>
        <dbReference type="EMBL" id="HAN28871.1"/>
    </source>
</evidence>
<evidence type="ECO:0000256" key="1">
    <source>
        <dbReference type="SAM" id="MobiDB-lite"/>
    </source>
</evidence>
<dbReference type="EMBL" id="DMND01000192">
    <property type="protein sequence ID" value="HAN28871.1"/>
    <property type="molecule type" value="Genomic_DNA"/>
</dbReference>
<evidence type="ECO:0000313" key="5">
    <source>
        <dbReference type="Proteomes" id="UP000259273"/>
    </source>
</evidence>
<dbReference type="PANTHER" id="PTHR38687">
    <property type="entry name" value="CELL DIVISION PROTEIN DEDD-RELATED"/>
    <property type="match status" value="1"/>
</dbReference>
<keyword evidence="2" id="KW-1133">Transmembrane helix</keyword>